<dbReference type="Proteomes" id="UP000705867">
    <property type="component" value="Unassembled WGS sequence"/>
</dbReference>
<organism evidence="1 2">
    <name type="scientific">Candidatus Nitrobium versatile</name>
    <dbReference type="NCBI Taxonomy" id="2884831"/>
    <lineage>
        <taxon>Bacteria</taxon>
        <taxon>Pseudomonadati</taxon>
        <taxon>Nitrospirota</taxon>
        <taxon>Nitrospiria</taxon>
        <taxon>Nitrospirales</taxon>
        <taxon>Nitrospiraceae</taxon>
        <taxon>Candidatus Nitrobium</taxon>
    </lineage>
</organism>
<dbReference type="InterPro" id="IPR021457">
    <property type="entry name" value="DUF3108"/>
</dbReference>
<name>A0A953M0W4_9BACT</name>
<reference evidence="1" key="1">
    <citation type="journal article" date="2021" name="bioRxiv">
        <title>Unraveling nitrogen, sulfur and carbon metabolic pathways and microbial community transcriptional responses to substrate deprivation and toxicity stresses in a bioreactor mimicking anoxic brackish coastal sediment conditions.</title>
        <authorList>
            <person name="Martins P.D."/>
            <person name="Echeveste M.J."/>
            <person name="Arshad A."/>
            <person name="Kurth J."/>
            <person name="Ouboter H."/>
            <person name="Jetten M.S.M."/>
            <person name="Welte C.U."/>
        </authorList>
    </citation>
    <scope>NUCLEOTIDE SEQUENCE</scope>
    <source>
        <strain evidence="1">MAG_39</strain>
    </source>
</reference>
<proteinExistence type="predicted"/>
<dbReference type="Pfam" id="PF11306">
    <property type="entry name" value="DUF3108"/>
    <property type="match status" value="1"/>
</dbReference>
<sequence length="233" mass="26648">MDIPPAFPFSIPERLQYDLTWTGIKTGEAILEARDHGQYIQLISTAESAKWVSLFYAVEDTVTSTLKREGEKESFGAFIGVPYRYRITLQEGKHRRDKEILFDYPAGKITHINHLRREVREFPLKGMVFDPLSSFYYLRSLPLAVGKSVSIDLFDNKKTYALEVRVLRKETVKTPAGTFPTLVVKPLMQSEGIFHRKGDILIWLTDDERRLPVQLKTRVVLGSVKAVLVGGKY</sequence>
<gene>
    <name evidence="1" type="ORF">K8I29_02130</name>
</gene>
<comment type="caution">
    <text evidence="1">The sequence shown here is derived from an EMBL/GenBank/DDBJ whole genome shotgun (WGS) entry which is preliminary data.</text>
</comment>
<evidence type="ECO:0000313" key="1">
    <source>
        <dbReference type="EMBL" id="MBZ0154997.1"/>
    </source>
</evidence>
<dbReference type="EMBL" id="JAIOIV010000017">
    <property type="protein sequence ID" value="MBZ0154997.1"/>
    <property type="molecule type" value="Genomic_DNA"/>
</dbReference>
<protein>
    <submittedName>
        <fullName evidence="1">DUF3108 domain-containing protein</fullName>
    </submittedName>
</protein>
<reference evidence="1" key="2">
    <citation type="submission" date="2021-08" db="EMBL/GenBank/DDBJ databases">
        <authorList>
            <person name="Dalcin Martins P."/>
        </authorList>
    </citation>
    <scope>NUCLEOTIDE SEQUENCE</scope>
    <source>
        <strain evidence="1">MAG_39</strain>
    </source>
</reference>
<dbReference type="AlphaFoldDB" id="A0A953M0W4"/>
<accession>A0A953M0W4</accession>
<evidence type="ECO:0000313" key="2">
    <source>
        <dbReference type="Proteomes" id="UP000705867"/>
    </source>
</evidence>